<dbReference type="InterPro" id="IPR009057">
    <property type="entry name" value="Homeodomain-like_sf"/>
</dbReference>
<organism evidence="5 6">
    <name type="scientific">Brytella acorum</name>
    <dbReference type="NCBI Taxonomy" id="2959299"/>
    <lineage>
        <taxon>Bacteria</taxon>
        <taxon>Pseudomonadati</taxon>
        <taxon>Pseudomonadota</taxon>
        <taxon>Alphaproteobacteria</taxon>
        <taxon>Acetobacterales</taxon>
        <taxon>Acetobacteraceae</taxon>
        <taxon>Brytella</taxon>
    </lineage>
</organism>
<keyword evidence="6" id="KW-1185">Reference proteome</keyword>
<evidence type="ECO:0000256" key="2">
    <source>
        <dbReference type="PROSITE-ProRule" id="PRU00335"/>
    </source>
</evidence>
<dbReference type="AlphaFoldDB" id="A0AA35UPH3"/>
<reference evidence="5" key="1">
    <citation type="submission" date="2023-03" db="EMBL/GenBank/DDBJ databases">
        <authorList>
            <person name="Cleenwerck I."/>
        </authorList>
    </citation>
    <scope>NUCLEOTIDE SEQUENCE</scope>
    <source>
        <strain evidence="5">LMG 32879</strain>
    </source>
</reference>
<dbReference type="Pfam" id="PF08362">
    <property type="entry name" value="TetR_C_3"/>
    <property type="match status" value="1"/>
</dbReference>
<dbReference type="RefSeq" id="WP_289841570.1">
    <property type="nucleotide sequence ID" value="NZ_CATKSH010000002.1"/>
</dbReference>
<comment type="caution">
    <text evidence="5">The sequence shown here is derived from an EMBL/GenBank/DDBJ whole genome shotgun (WGS) entry which is preliminary data.</text>
</comment>
<dbReference type="Pfam" id="PF00440">
    <property type="entry name" value="TetR_N"/>
    <property type="match status" value="1"/>
</dbReference>
<dbReference type="SUPFAM" id="SSF48498">
    <property type="entry name" value="Tetracyclin repressor-like, C-terminal domain"/>
    <property type="match status" value="1"/>
</dbReference>
<dbReference type="SUPFAM" id="SSF46689">
    <property type="entry name" value="Homeodomain-like"/>
    <property type="match status" value="1"/>
</dbReference>
<feature type="region of interest" description="Disordered" evidence="3">
    <location>
        <begin position="200"/>
        <end position="223"/>
    </location>
</feature>
<keyword evidence="1 2" id="KW-0238">DNA-binding</keyword>
<evidence type="ECO:0000313" key="6">
    <source>
        <dbReference type="Proteomes" id="UP001176960"/>
    </source>
</evidence>
<evidence type="ECO:0000256" key="3">
    <source>
        <dbReference type="SAM" id="MobiDB-lite"/>
    </source>
</evidence>
<evidence type="ECO:0000259" key="4">
    <source>
        <dbReference type="PROSITE" id="PS50977"/>
    </source>
</evidence>
<accession>A0AA35UPH3</accession>
<sequence length="223" mass="24825">MSREATVAHILSSAERVFGRVGFGGATMAVIARTAALPKANIHYYFRTKEELYRAVLEHTLTGWLADAERWLTPEIAASDGLRGYIAAKLAFSCERPHASRLFAHEVLQGADHLTGYFSSRLRAHIGLIDRTFRVWATRGEIRPVHTPHFMFSLWAMTQAYADMSAQFTTVLDRKALTSQDFSDAAAHITMLLETGVIRQQHGADDPSRNAMRTPHQNALSTG</sequence>
<feature type="DNA-binding region" description="H-T-H motif" evidence="2">
    <location>
        <begin position="27"/>
        <end position="46"/>
    </location>
</feature>
<dbReference type="EMBL" id="CATKSH010000002">
    <property type="protein sequence ID" value="CAI9119737.1"/>
    <property type="molecule type" value="Genomic_DNA"/>
</dbReference>
<evidence type="ECO:0000256" key="1">
    <source>
        <dbReference type="ARBA" id="ARBA00023125"/>
    </source>
</evidence>
<protein>
    <submittedName>
        <fullName evidence="5">TetR/AcrR family transcriptional regulator</fullName>
    </submittedName>
</protein>
<dbReference type="InterPro" id="IPR036271">
    <property type="entry name" value="Tet_transcr_reg_TetR-rel_C_sf"/>
</dbReference>
<dbReference type="Gene3D" id="1.10.10.60">
    <property type="entry name" value="Homeodomain-like"/>
    <property type="match status" value="1"/>
</dbReference>
<dbReference type="Gene3D" id="1.10.357.10">
    <property type="entry name" value="Tetracycline Repressor, domain 2"/>
    <property type="match status" value="1"/>
</dbReference>
<dbReference type="PRINTS" id="PR00455">
    <property type="entry name" value="HTHTETR"/>
</dbReference>
<dbReference type="PANTHER" id="PTHR30328">
    <property type="entry name" value="TRANSCRIPTIONAL REPRESSOR"/>
    <property type="match status" value="1"/>
</dbReference>
<dbReference type="GO" id="GO:0045892">
    <property type="term" value="P:negative regulation of DNA-templated transcription"/>
    <property type="evidence" value="ECO:0007669"/>
    <property type="project" value="InterPro"/>
</dbReference>
<dbReference type="GO" id="GO:0003677">
    <property type="term" value="F:DNA binding"/>
    <property type="evidence" value="ECO:0007669"/>
    <property type="project" value="UniProtKB-UniRule"/>
</dbReference>
<dbReference type="PANTHER" id="PTHR30328:SF54">
    <property type="entry name" value="HTH-TYPE TRANSCRIPTIONAL REPRESSOR SCO4008"/>
    <property type="match status" value="1"/>
</dbReference>
<dbReference type="InterPro" id="IPR050109">
    <property type="entry name" value="HTH-type_TetR-like_transc_reg"/>
</dbReference>
<dbReference type="Proteomes" id="UP001176960">
    <property type="component" value="Unassembled WGS sequence"/>
</dbReference>
<dbReference type="InterPro" id="IPR013573">
    <property type="entry name" value="Tscrpt_reg_YcdC_C"/>
</dbReference>
<dbReference type="InterPro" id="IPR001647">
    <property type="entry name" value="HTH_TetR"/>
</dbReference>
<feature type="domain" description="HTH tetR-type" evidence="4">
    <location>
        <begin position="4"/>
        <end position="64"/>
    </location>
</feature>
<name>A0AA35UPH3_9PROT</name>
<dbReference type="PROSITE" id="PS50977">
    <property type="entry name" value="HTH_TETR_2"/>
    <property type="match status" value="1"/>
</dbReference>
<proteinExistence type="predicted"/>
<gene>
    <name evidence="5" type="ORF">LMG32879_000561</name>
</gene>
<evidence type="ECO:0000313" key="5">
    <source>
        <dbReference type="EMBL" id="CAI9119737.1"/>
    </source>
</evidence>